<keyword evidence="7 8" id="KW-0539">Nucleus</keyword>
<evidence type="ECO:0000256" key="6">
    <source>
        <dbReference type="ARBA" id="ARBA00023163"/>
    </source>
</evidence>
<keyword evidence="2 8" id="KW-0863">Zinc-finger</keyword>
<evidence type="ECO:0000256" key="3">
    <source>
        <dbReference type="ARBA" id="ARBA00022833"/>
    </source>
</evidence>
<evidence type="ECO:0000259" key="11">
    <source>
        <dbReference type="PROSITE" id="PS50884"/>
    </source>
</evidence>
<keyword evidence="5 8" id="KW-0238">DNA-binding</keyword>
<dbReference type="InterPro" id="IPR003851">
    <property type="entry name" value="Znf_Dof"/>
</dbReference>
<feature type="domain" description="Dof-type" evidence="11">
    <location>
        <begin position="11"/>
        <end position="65"/>
    </location>
</feature>
<evidence type="ECO:0000256" key="9">
    <source>
        <dbReference type="RuleBase" id="RU369094"/>
    </source>
</evidence>
<dbReference type="GO" id="GO:0008270">
    <property type="term" value="F:zinc ion binding"/>
    <property type="evidence" value="ECO:0007669"/>
    <property type="project" value="UniProtKB-KW"/>
</dbReference>
<evidence type="ECO:0000313" key="12">
    <source>
        <dbReference type="EMBL" id="KAK4345068.1"/>
    </source>
</evidence>
<keyword evidence="13" id="KW-1185">Reference proteome</keyword>
<feature type="region of interest" description="Disordered" evidence="10">
    <location>
        <begin position="54"/>
        <end position="81"/>
    </location>
</feature>
<dbReference type="GO" id="GO:0003677">
    <property type="term" value="F:DNA binding"/>
    <property type="evidence" value="ECO:0007669"/>
    <property type="project" value="UniProtKB-UniRule"/>
</dbReference>
<dbReference type="EMBL" id="JAVYJV010000019">
    <property type="protein sequence ID" value="KAK4345068.1"/>
    <property type="molecule type" value="Genomic_DNA"/>
</dbReference>
<dbReference type="Pfam" id="PF02701">
    <property type="entry name" value="Zn_ribbon_Dof"/>
    <property type="match status" value="1"/>
</dbReference>
<dbReference type="PANTHER" id="PTHR31992">
    <property type="entry name" value="DOF ZINC FINGER PROTEIN DOF1.4-RELATED"/>
    <property type="match status" value="1"/>
</dbReference>
<protein>
    <recommendedName>
        <fullName evidence="9">Dof zinc finger protein</fullName>
    </recommendedName>
</protein>
<dbReference type="Proteomes" id="UP001291623">
    <property type="component" value="Unassembled WGS sequence"/>
</dbReference>
<evidence type="ECO:0000256" key="5">
    <source>
        <dbReference type="ARBA" id="ARBA00023125"/>
    </source>
</evidence>
<comment type="caution">
    <text evidence="12">The sequence shown here is derived from an EMBL/GenBank/DDBJ whole genome shotgun (WGS) entry which is preliminary data.</text>
</comment>
<dbReference type="GO" id="GO:0003700">
    <property type="term" value="F:DNA-binding transcription factor activity"/>
    <property type="evidence" value="ECO:0007669"/>
    <property type="project" value="UniProtKB-UniRule"/>
</dbReference>
<evidence type="ECO:0000313" key="13">
    <source>
        <dbReference type="Proteomes" id="UP001291623"/>
    </source>
</evidence>
<dbReference type="PROSITE" id="PS01361">
    <property type="entry name" value="ZF_DOF_1"/>
    <property type="match status" value="1"/>
</dbReference>
<evidence type="ECO:0000256" key="4">
    <source>
        <dbReference type="ARBA" id="ARBA00023015"/>
    </source>
</evidence>
<keyword evidence="1 9" id="KW-0479">Metal-binding</keyword>
<keyword evidence="6 9" id="KW-0804">Transcription</keyword>
<evidence type="ECO:0000256" key="10">
    <source>
        <dbReference type="SAM" id="MobiDB-lite"/>
    </source>
</evidence>
<gene>
    <name evidence="12" type="ORF">RND71_035244</name>
</gene>
<evidence type="ECO:0000256" key="2">
    <source>
        <dbReference type="ARBA" id="ARBA00022771"/>
    </source>
</evidence>
<dbReference type="GO" id="GO:0005634">
    <property type="term" value="C:nucleus"/>
    <property type="evidence" value="ECO:0007669"/>
    <property type="project" value="UniProtKB-SubCell"/>
</dbReference>
<evidence type="ECO:0000256" key="8">
    <source>
        <dbReference type="PROSITE-ProRule" id="PRU00071"/>
    </source>
</evidence>
<comment type="function">
    <text evidence="9">Transcription factor that binds specifically to a 5'-AA[AG]G-3' consensus core sequence.</text>
</comment>
<keyword evidence="3 9" id="KW-0862">Zinc</keyword>
<evidence type="ECO:0000256" key="7">
    <source>
        <dbReference type="ARBA" id="ARBA00023242"/>
    </source>
</evidence>
<accession>A0AAE1UUB2</accession>
<dbReference type="AlphaFoldDB" id="A0AAE1UUB2"/>
<organism evidence="12 13">
    <name type="scientific">Anisodus tanguticus</name>
    <dbReference type="NCBI Taxonomy" id="243964"/>
    <lineage>
        <taxon>Eukaryota</taxon>
        <taxon>Viridiplantae</taxon>
        <taxon>Streptophyta</taxon>
        <taxon>Embryophyta</taxon>
        <taxon>Tracheophyta</taxon>
        <taxon>Spermatophyta</taxon>
        <taxon>Magnoliopsida</taxon>
        <taxon>eudicotyledons</taxon>
        <taxon>Gunneridae</taxon>
        <taxon>Pentapetalae</taxon>
        <taxon>asterids</taxon>
        <taxon>lamiids</taxon>
        <taxon>Solanales</taxon>
        <taxon>Solanaceae</taxon>
        <taxon>Solanoideae</taxon>
        <taxon>Hyoscyameae</taxon>
        <taxon>Anisodus</taxon>
    </lineage>
</organism>
<proteinExistence type="predicted"/>
<name>A0AAE1UUB2_9SOLA</name>
<evidence type="ECO:0000256" key="1">
    <source>
        <dbReference type="ARBA" id="ARBA00022723"/>
    </source>
</evidence>
<dbReference type="InterPro" id="IPR045174">
    <property type="entry name" value="Dof"/>
</dbReference>
<comment type="subcellular location">
    <subcellularLocation>
        <location evidence="8 9">Nucleus</location>
    </subcellularLocation>
</comment>
<dbReference type="PANTHER" id="PTHR31992:SF97">
    <property type="entry name" value="DOF ZINC FINGER PROTEIN"/>
    <property type="match status" value="1"/>
</dbReference>
<sequence>MGLSTKPAEPLKCPRCESTNTKFCYYNNYNKSQPRHFCKGCKRHWTQGGLLRKVPVGGSRKNKRPLKITSTSRDGNGAGQGRCGAGLTFIRKISTPSRPASETSVTREKSNSQMVVVQSKENYEQHFPLVSSNIDEEKNIFDNFPSSSLPYDIIDTMVKGSTDTIPCSISTSTTSSNIYNYMGNLDSTMEEYSTITWKGPSTSRVMDNLSNYWNWDDIEALVSSDDSNVASDDTEIKP</sequence>
<keyword evidence="4 9" id="KW-0805">Transcription regulation</keyword>
<reference evidence="12" key="1">
    <citation type="submission" date="2023-12" db="EMBL/GenBank/DDBJ databases">
        <title>Genome assembly of Anisodus tanguticus.</title>
        <authorList>
            <person name="Wang Y.-J."/>
        </authorList>
    </citation>
    <scope>NUCLEOTIDE SEQUENCE</scope>
    <source>
        <strain evidence="12">KB-2021</strain>
        <tissue evidence="12">Leaf</tissue>
    </source>
</reference>
<dbReference type="PROSITE" id="PS50884">
    <property type="entry name" value="ZF_DOF_2"/>
    <property type="match status" value="1"/>
</dbReference>